<sequence>MRYYIIAGEKSGDIYGSRLTKALQQLDSQAILRGYGGNHMQQAGVDIVVHYRELAVMGVVFLHSFIKLYKYFKNCKKDIEHFQPDAIILIDYAGFNLRIAKFAKEKQIKVFYYISPKLWAWNTKRVHKIKAYVDQMFTIFPFEKDFYKQHNYHTVEYVGNPLIEEAKYYNKNCNFLKDNKLDKRPIIALLPGSRLQEITKLLPVMLALVTALPEYQFVVAGISELPAELYMPAKQLQNITIIYDQIQDILSHASVAVTTSGTATLETAHFNVPQVVVYKTDPLTYNLAKWLVKLRYISLVNILAKEEVVRELIQEKLTPTSLLNAVKEVITNSDFKQKQLASYESIRNLLGENDTSINMAKLILKHLSKI</sequence>
<evidence type="ECO:0000256" key="3">
    <source>
        <dbReference type="ARBA" id="ARBA00020902"/>
    </source>
</evidence>
<accession>B3ESD2</accession>
<evidence type="ECO:0000256" key="4">
    <source>
        <dbReference type="ARBA" id="ARBA00022516"/>
    </source>
</evidence>
<evidence type="ECO:0000256" key="6">
    <source>
        <dbReference type="ARBA" id="ARBA00022676"/>
    </source>
</evidence>
<dbReference type="RefSeq" id="WP_012472903.1">
    <property type="nucleotide sequence ID" value="NC_010830.1"/>
</dbReference>
<dbReference type="Pfam" id="PF02684">
    <property type="entry name" value="LpxB"/>
    <property type="match status" value="1"/>
</dbReference>
<dbReference type="AlphaFoldDB" id="B3ESD2"/>
<keyword evidence="7" id="KW-0808">Transferase</keyword>
<evidence type="ECO:0000313" key="12">
    <source>
        <dbReference type="Proteomes" id="UP000001227"/>
    </source>
</evidence>
<dbReference type="KEGG" id="aas:Aasi_0753"/>
<dbReference type="PANTHER" id="PTHR30372">
    <property type="entry name" value="LIPID-A-DISACCHARIDE SYNTHASE"/>
    <property type="match status" value="1"/>
</dbReference>
<gene>
    <name evidence="11" type="ordered locus">Aasi_0753</name>
</gene>
<reference evidence="11 12" key="1">
    <citation type="journal article" date="2010" name="J. Bacteriol.">
        <title>The genome of the amoeba symbiont 'Candidatus Amoebophilus asiaticus' reveals common mechanisms for host cell interaction among amoeba-associated bacteria.</title>
        <authorList>
            <person name="Schmitz-Esser S."/>
            <person name="Tischler P."/>
            <person name="Arnold R."/>
            <person name="Montanaro J."/>
            <person name="Wagner M."/>
            <person name="Rattei T."/>
            <person name="Horn M."/>
        </authorList>
    </citation>
    <scope>NUCLEOTIDE SEQUENCE [LARGE SCALE GENOMIC DNA]</scope>
    <source>
        <strain evidence="11 12">5a2</strain>
    </source>
</reference>
<evidence type="ECO:0000313" key="11">
    <source>
        <dbReference type="EMBL" id="ACE06134.1"/>
    </source>
</evidence>
<comment type="catalytic activity">
    <reaction evidence="9">
        <text>a lipid X + a UDP-2-N,3-O-bis[(3R)-3-hydroxyacyl]-alpha-D-glucosamine = a lipid A disaccharide + UDP + H(+)</text>
        <dbReference type="Rhea" id="RHEA:67828"/>
        <dbReference type="ChEBI" id="CHEBI:15378"/>
        <dbReference type="ChEBI" id="CHEBI:58223"/>
        <dbReference type="ChEBI" id="CHEBI:137748"/>
        <dbReference type="ChEBI" id="CHEBI:176338"/>
        <dbReference type="ChEBI" id="CHEBI:176343"/>
        <dbReference type="EC" id="2.4.1.182"/>
    </reaction>
</comment>
<dbReference type="GO" id="GO:0009245">
    <property type="term" value="P:lipid A biosynthetic process"/>
    <property type="evidence" value="ECO:0007669"/>
    <property type="project" value="UniProtKB-UniRule"/>
</dbReference>
<keyword evidence="8" id="KW-0443">Lipid metabolism</keyword>
<keyword evidence="6" id="KW-0328">Glycosyltransferase</keyword>
<dbReference type="SUPFAM" id="SSF53756">
    <property type="entry name" value="UDP-Glycosyltransferase/glycogen phosphorylase"/>
    <property type="match status" value="1"/>
</dbReference>
<dbReference type="eggNOG" id="COG0763">
    <property type="taxonomic scope" value="Bacteria"/>
</dbReference>
<name>B3ESD2_AMOA5</name>
<evidence type="ECO:0000256" key="7">
    <source>
        <dbReference type="ARBA" id="ARBA00022679"/>
    </source>
</evidence>
<dbReference type="PANTHER" id="PTHR30372:SF4">
    <property type="entry name" value="LIPID-A-DISACCHARIDE SYNTHASE, MITOCHONDRIAL-RELATED"/>
    <property type="match status" value="1"/>
</dbReference>
<dbReference type="EC" id="2.4.1.182" evidence="2 10"/>
<evidence type="ECO:0000256" key="10">
    <source>
        <dbReference type="NCBIfam" id="TIGR00215"/>
    </source>
</evidence>
<evidence type="ECO:0000256" key="5">
    <source>
        <dbReference type="ARBA" id="ARBA00022556"/>
    </source>
</evidence>
<proteinExistence type="predicted"/>
<dbReference type="NCBIfam" id="TIGR00215">
    <property type="entry name" value="lpxB"/>
    <property type="match status" value="1"/>
</dbReference>
<dbReference type="EMBL" id="CP001102">
    <property type="protein sequence ID" value="ACE06134.1"/>
    <property type="molecule type" value="Genomic_DNA"/>
</dbReference>
<dbReference type="GO" id="GO:0008915">
    <property type="term" value="F:lipid-A-disaccharide synthase activity"/>
    <property type="evidence" value="ECO:0007669"/>
    <property type="project" value="UniProtKB-UniRule"/>
</dbReference>
<comment type="function">
    <text evidence="1">Condensation of UDP-2,3-diacylglucosamine and 2,3-diacylglucosamine-1-phosphate to form lipid A disaccharide, a precursor of lipid A, a phosphorylated glycolipid that anchors the lipopolysaccharide to the outer membrane of the cell.</text>
</comment>
<evidence type="ECO:0000256" key="9">
    <source>
        <dbReference type="ARBA" id="ARBA00048975"/>
    </source>
</evidence>
<dbReference type="Gene3D" id="3.40.50.2000">
    <property type="entry name" value="Glycogen Phosphorylase B"/>
    <property type="match status" value="1"/>
</dbReference>
<dbReference type="CAZy" id="GT19">
    <property type="family name" value="Glycosyltransferase Family 19"/>
</dbReference>
<dbReference type="OrthoDB" id="9801642at2"/>
<keyword evidence="12" id="KW-1185">Reference proteome</keyword>
<dbReference type="Proteomes" id="UP000001227">
    <property type="component" value="Chromosome"/>
</dbReference>
<dbReference type="STRING" id="452471.Aasi_0753"/>
<evidence type="ECO:0000256" key="8">
    <source>
        <dbReference type="ARBA" id="ARBA00023098"/>
    </source>
</evidence>
<protein>
    <recommendedName>
        <fullName evidence="3 10">Lipid-A-disaccharide synthase</fullName>
        <ecNumber evidence="2 10">2.4.1.182</ecNumber>
    </recommendedName>
</protein>
<dbReference type="GO" id="GO:0016020">
    <property type="term" value="C:membrane"/>
    <property type="evidence" value="ECO:0007669"/>
    <property type="project" value="GOC"/>
</dbReference>
<evidence type="ECO:0000256" key="2">
    <source>
        <dbReference type="ARBA" id="ARBA00012687"/>
    </source>
</evidence>
<organism evidence="11 12">
    <name type="scientific">Amoebophilus asiaticus (strain 5a2)</name>
    <dbReference type="NCBI Taxonomy" id="452471"/>
    <lineage>
        <taxon>Bacteria</taxon>
        <taxon>Pseudomonadati</taxon>
        <taxon>Bacteroidota</taxon>
        <taxon>Cytophagia</taxon>
        <taxon>Cytophagales</taxon>
        <taxon>Amoebophilaceae</taxon>
        <taxon>Candidatus Amoebophilus</taxon>
    </lineage>
</organism>
<keyword evidence="5" id="KW-0441">Lipid A biosynthesis</keyword>
<dbReference type="GO" id="GO:0005543">
    <property type="term" value="F:phospholipid binding"/>
    <property type="evidence" value="ECO:0007669"/>
    <property type="project" value="TreeGrafter"/>
</dbReference>
<evidence type="ECO:0000256" key="1">
    <source>
        <dbReference type="ARBA" id="ARBA00002056"/>
    </source>
</evidence>
<keyword evidence="4" id="KW-0444">Lipid biosynthesis</keyword>
<dbReference type="HOGENOM" id="CLU_036577_0_1_10"/>
<dbReference type="InterPro" id="IPR003835">
    <property type="entry name" value="Glyco_trans_19"/>
</dbReference>